<evidence type="ECO:0000313" key="1">
    <source>
        <dbReference type="EMBL" id="GHO96962.1"/>
    </source>
</evidence>
<comment type="caution">
    <text evidence="1">The sequence shown here is derived from an EMBL/GenBank/DDBJ whole genome shotgun (WGS) entry which is preliminary data.</text>
</comment>
<keyword evidence="2" id="KW-1185">Reference proteome</keyword>
<sequence>MQFVQNGGGLFMISDHDKSDRNNDGIDSPAILNDLMQNNGVAKDPFGFQIDLKNISSQNLNNLTPQTNPVLNGPFGAVKGSIIRNGTTVTLHPTANAQVRGLIYLNSASPTGSKNAFLVSSSYGKGRVLAIGDSSTIDDGTCRGNDQCYDGWNDPAAQNRALFLNGTAWLAKAI</sequence>
<dbReference type="InterPro" id="IPR029062">
    <property type="entry name" value="Class_I_gatase-like"/>
</dbReference>
<reference evidence="1" key="1">
    <citation type="submission" date="2020-10" db="EMBL/GenBank/DDBJ databases">
        <title>Taxonomic study of unclassified bacteria belonging to the class Ktedonobacteria.</title>
        <authorList>
            <person name="Yabe S."/>
            <person name="Wang C.M."/>
            <person name="Zheng Y."/>
            <person name="Sakai Y."/>
            <person name="Cavaletti L."/>
            <person name="Monciardini P."/>
            <person name="Donadio S."/>
        </authorList>
    </citation>
    <scope>NUCLEOTIDE SEQUENCE</scope>
    <source>
        <strain evidence="1">ID150040</strain>
    </source>
</reference>
<protein>
    <submittedName>
        <fullName evidence="1">Uncharacterized protein</fullName>
    </submittedName>
</protein>
<name>A0A8J3N7A8_9CHLR</name>
<dbReference type="Gene3D" id="3.40.50.880">
    <property type="match status" value="1"/>
</dbReference>
<evidence type="ECO:0000313" key="2">
    <source>
        <dbReference type="Proteomes" id="UP000597444"/>
    </source>
</evidence>
<dbReference type="AlphaFoldDB" id="A0A8J3N7A8"/>
<organism evidence="1 2">
    <name type="scientific">Reticulibacter mediterranei</name>
    <dbReference type="NCBI Taxonomy" id="2778369"/>
    <lineage>
        <taxon>Bacteria</taxon>
        <taxon>Bacillati</taxon>
        <taxon>Chloroflexota</taxon>
        <taxon>Ktedonobacteria</taxon>
        <taxon>Ktedonobacterales</taxon>
        <taxon>Reticulibacteraceae</taxon>
        <taxon>Reticulibacter</taxon>
    </lineage>
</organism>
<dbReference type="Proteomes" id="UP000597444">
    <property type="component" value="Unassembled WGS sequence"/>
</dbReference>
<dbReference type="EMBL" id="BNJK01000001">
    <property type="protein sequence ID" value="GHO96962.1"/>
    <property type="molecule type" value="Genomic_DNA"/>
</dbReference>
<accession>A0A8J3N7A8</accession>
<dbReference type="SUPFAM" id="SSF52317">
    <property type="entry name" value="Class I glutamine amidotransferase-like"/>
    <property type="match status" value="1"/>
</dbReference>
<proteinExistence type="predicted"/>
<gene>
    <name evidence="1" type="ORF">KSF_070100</name>
</gene>